<dbReference type="SUPFAM" id="SSF53448">
    <property type="entry name" value="Nucleotide-diphospho-sugar transferases"/>
    <property type="match status" value="2"/>
</dbReference>
<sequence length="632" mass="71398">MDNLVSPPSPFISVIVPLYNVGPMGAMCIASLQSQTFRNFEVIVVDDGSTDDSYKLAQSAATGDLRFQFLNQENKGLSAARNAGLEQTRGDFIAFVDSDDRVHPRFLEDLYEALTQSSADWVACAVKFVAPGANTGVDHPAIHGVSPDNIPSNPHLYSFTDWGQIVRHFPSAWNKLYRKRLIEGLRFDEGTYFEDHAFFYRVASRTDHMLYLPQPLYWQTQGRPGQITQDGSERVFDQFGVLLTMKRIMQTARHLGWKRAFSQISTRLMFERSQAVKDPTLRARFIKTCRDFMTRHELSFAADWDESIGRTWERVLRGETPLSIIVPFNRLAPNLQRSLDALSEDSFYDAETILVQENGTAETQIEATCFLQTHHPHVSLLHSSEMGVSGARNLGVGHAKGDFVIFLDAGDIIYPGMLQHWVEQMIRYRADFGFAGFCIGPTKPIYHNGFHDIKGLETKLRTGPFGMSPETSLKLHPLPSSKIFRRSFLEQNAIAFPEEPLASWAVCLWAANCAERILYFADPGVELSDLSEDRQLWLNPETPQALAWAINRIAQGSCCDDLPNGWQRRLFLRAVWEKARFASHANPSERERFITEAGRLLDRFMQGQASQPDPYIDPTLLETLGISTSSTT</sequence>
<comment type="caution">
    <text evidence="2">The sequence shown here is derived from an EMBL/GenBank/DDBJ whole genome shotgun (WGS) entry which is preliminary data.</text>
</comment>
<feature type="domain" description="Glycosyltransferase 2-like" evidence="1">
    <location>
        <begin position="323"/>
        <end position="444"/>
    </location>
</feature>
<evidence type="ECO:0000259" key="1">
    <source>
        <dbReference type="Pfam" id="PF00535"/>
    </source>
</evidence>
<reference evidence="2 3" key="1">
    <citation type="submission" date="2018-03" db="EMBL/GenBank/DDBJ databases">
        <title>Genomic Encyclopedia of Archaeal and Bacterial Type Strains, Phase II (KMG-II): from individual species to whole genera.</title>
        <authorList>
            <person name="Goeker M."/>
        </authorList>
    </citation>
    <scope>NUCLEOTIDE SEQUENCE [LARGE SCALE GENOMIC DNA]</scope>
    <source>
        <strain evidence="2 3">DSM 100673</strain>
    </source>
</reference>
<dbReference type="CDD" id="cd00761">
    <property type="entry name" value="Glyco_tranf_GTA_type"/>
    <property type="match status" value="2"/>
</dbReference>
<dbReference type="OrthoDB" id="5291101at2"/>
<dbReference type="PANTHER" id="PTHR43685">
    <property type="entry name" value="GLYCOSYLTRANSFERASE"/>
    <property type="match status" value="1"/>
</dbReference>
<evidence type="ECO:0000313" key="2">
    <source>
        <dbReference type="EMBL" id="PSL17573.1"/>
    </source>
</evidence>
<dbReference type="EMBL" id="PYGJ01000016">
    <property type="protein sequence ID" value="PSL17573.1"/>
    <property type="molecule type" value="Genomic_DNA"/>
</dbReference>
<dbReference type="InterPro" id="IPR050834">
    <property type="entry name" value="Glycosyltransf_2"/>
</dbReference>
<gene>
    <name evidence="2" type="ORF">CLV88_11620</name>
</gene>
<dbReference type="Gene3D" id="3.90.550.10">
    <property type="entry name" value="Spore Coat Polysaccharide Biosynthesis Protein SpsA, Chain A"/>
    <property type="match status" value="2"/>
</dbReference>
<organism evidence="2 3">
    <name type="scientific">Shimia abyssi</name>
    <dbReference type="NCBI Taxonomy" id="1662395"/>
    <lineage>
        <taxon>Bacteria</taxon>
        <taxon>Pseudomonadati</taxon>
        <taxon>Pseudomonadota</taxon>
        <taxon>Alphaproteobacteria</taxon>
        <taxon>Rhodobacterales</taxon>
        <taxon>Roseobacteraceae</taxon>
    </lineage>
</organism>
<dbReference type="InterPro" id="IPR029044">
    <property type="entry name" value="Nucleotide-diphossugar_trans"/>
</dbReference>
<dbReference type="GO" id="GO:0016740">
    <property type="term" value="F:transferase activity"/>
    <property type="evidence" value="ECO:0007669"/>
    <property type="project" value="UniProtKB-KW"/>
</dbReference>
<dbReference type="Pfam" id="PF00535">
    <property type="entry name" value="Glycos_transf_2"/>
    <property type="match status" value="2"/>
</dbReference>
<feature type="domain" description="Glycosyltransferase 2-like" evidence="1">
    <location>
        <begin position="13"/>
        <end position="183"/>
    </location>
</feature>
<proteinExistence type="predicted"/>
<accession>A0A2P8F785</accession>
<dbReference type="AlphaFoldDB" id="A0A2P8F785"/>
<evidence type="ECO:0000313" key="3">
    <source>
        <dbReference type="Proteomes" id="UP000240418"/>
    </source>
</evidence>
<keyword evidence="3" id="KW-1185">Reference proteome</keyword>
<dbReference type="RefSeq" id="WP_106609906.1">
    <property type="nucleotide sequence ID" value="NZ_PYGJ01000016.1"/>
</dbReference>
<keyword evidence="2" id="KW-0808">Transferase</keyword>
<name>A0A2P8F785_9RHOB</name>
<dbReference type="InterPro" id="IPR001173">
    <property type="entry name" value="Glyco_trans_2-like"/>
</dbReference>
<dbReference type="Proteomes" id="UP000240418">
    <property type="component" value="Unassembled WGS sequence"/>
</dbReference>
<protein>
    <submittedName>
        <fullName evidence="2">Glycosyl transferase family 2</fullName>
    </submittedName>
</protein>
<dbReference type="PANTHER" id="PTHR43685:SF2">
    <property type="entry name" value="GLYCOSYLTRANSFERASE 2-LIKE DOMAIN-CONTAINING PROTEIN"/>
    <property type="match status" value="1"/>
</dbReference>